<name>X1SYW2_9ZZZZ</name>
<evidence type="ECO:0000313" key="1">
    <source>
        <dbReference type="EMBL" id="GAI98272.1"/>
    </source>
</evidence>
<dbReference type="AlphaFoldDB" id="X1SYW2"/>
<protein>
    <submittedName>
        <fullName evidence="1">Uncharacterized protein</fullName>
    </submittedName>
</protein>
<proteinExistence type="predicted"/>
<sequence length="244" mass="28266">MNEWEFTVDVASWINEIIAKDSSLPFSRAKCEQTTKGSLKRRDLTLLDADQVKVLTGEVRFPYRKDGGSPYSDGLTRDARIKARRARAPFFFTWNVNEFVLWETTPSKTSWVNQNYRSWSVTKVHKPDHIELPMTAHAIQKWLPSFLSEFARILRGTSPIVFKAPDEKFIVALEASLHLPIVLNMEELYALYQKARFKSELDKWMREEQGWTIYTDPGGVLDNIERASKFACYALVNKLVFHEA</sequence>
<accession>X1SYW2</accession>
<feature type="non-terminal residue" evidence="1">
    <location>
        <position position="244"/>
    </location>
</feature>
<reference evidence="1" key="1">
    <citation type="journal article" date="2014" name="Front. Microbiol.">
        <title>High frequency of phylogenetically diverse reductive dehalogenase-homologous genes in deep subseafloor sedimentary metagenomes.</title>
        <authorList>
            <person name="Kawai M."/>
            <person name="Futagami T."/>
            <person name="Toyoda A."/>
            <person name="Takaki Y."/>
            <person name="Nishi S."/>
            <person name="Hori S."/>
            <person name="Arai W."/>
            <person name="Tsubouchi T."/>
            <person name="Morono Y."/>
            <person name="Uchiyama I."/>
            <person name="Ito T."/>
            <person name="Fujiyama A."/>
            <person name="Inagaki F."/>
            <person name="Takami H."/>
        </authorList>
    </citation>
    <scope>NUCLEOTIDE SEQUENCE</scope>
    <source>
        <strain evidence="1">Expedition CK06-06</strain>
    </source>
</reference>
<organism evidence="1">
    <name type="scientific">marine sediment metagenome</name>
    <dbReference type="NCBI Taxonomy" id="412755"/>
    <lineage>
        <taxon>unclassified sequences</taxon>
        <taxon>metagenomes</taxon>
        <taxon>ecological metagenomes</taxon>
    </lineage>
</organism>
<gene>
    <name evidence="1" type="ORF">S12H4_29548</name>
</gene>
<comment type="caution">
    <text evidence="1">The sequence shown here is derived from an EMBL/GenBank/DDBJ whole genome shotgun (WGS) entry which is preliminary data.</text>
</comment>
<dbReference type="EMBL" id="BARW01017051">
    <property type="protein sequence ID" value="GAI98272.1"/>
    <property type="molecule type" value="Genomic_DNA"/>
</dbReference>